<accession>A0AAN8SXT5</accession>
<proteinExistence type="predicted"/>
<dbReference type="Proteomes" id="UP001371456">
    <property type="component" value="Unassembled WGS sequence"/>
</dbReference>
<feature type="region of interest" description="Disordered" evidence="1">
    <location>
        <begin position="52"/>
        <end position="76"/>
    </location>
</feature>
<evidence type="ECO:0000313" key="3">
    <source>
        <dbReference type="Proteomes" id="UP001371456"/>
    </source>
</evidence>
<dbReference type="EMBL" id="JBANQN010000010">
    <property type="protein sequence ID" value="KAK6777800.1"/>
    <property type="molecule type" value="Genomic_DNA"/>
</dbReference>
<evidence type="ECO:0000313" key="2">
    <source>
        <dbReference type="EMBL" id="KAK6777800.1"/>
    </source>
</evidence>
<reference evidence="2 3" key="1">
    <citation type="submission" date="2024-02" db="EMBL/GenBank/DDBJ databases">
        <title>de novo genome assembly of Solanum bulbocastanum strain 11H21.</title>
        <authorList>
            <person name="Hosaka A.J."/>
        </authorList>
    </citation>
    <scope>NUCLEOTIDE SEQUENCE [LARGE SCALE GENOMIC DNA]</scope>
    <source>
        <tissue evidence="2">Young leaves</tissue>
    </source>
</reference>
<keyword evidence="3" id="KW-1185">Reference proteome</keyword>
<feature type="compositionally biased region" description="Low complexity" evidence="1">
    <location>
        <begin position="56"/>
        <end position="76"/>
    </location>
</feature>
<gene>
    <name evidence="2" type="ORF">RDI58_024518</name>
</gene>
<sequence>MKLSSLFISQKESSFSHLLCRLLHCVNPRTLSFRVENNDNIFNSKKFEAGEKDSSILDVSSSKLSKSNNNTSNKGV</sequence>
<evidence type="ECO:0000256" key="1">
    <source>
        <dbReference type="SAM" id="MobiDB-lite"/>
    </source>
</evidence>
<protein>
    <submittedName>
        <fullName evidence="2">Uncharacterized protein</fullName>
    </submittedName>
</protein>
<dbReference type="AlphaFoldDB" id="A0AAN8SXT5"/>
<organism evidence="2 3">
    <name type="scientific">Solanum bulbocastanum</name>
    <name type="common">Wild potato</name>
    <dbReference type="NCBI Taxonomy" id="147425"/>
    <lineage>
        <taxon>Eukaryota</taxon>
        <taxon>Viridiplantae</taxon>
        <taxon>Streptophyta</taxon>
        <taxon>Embryophyta</taxon>
        <taxon>Tracheophyta</taxon>
        <taxon>Spermatophyta</taxon>
        <taxon>Magnoliopsida</taxon>
        <taxon>eudicotyledons</taxon>
        <taxon>Gunneridae</taxon>
        <taxon>Pentapetalae</taxon>
        <taxon>asterids</taxon>
        <taxon>lamiids</taxon>
        <taxon>Solanales</taxon>
        <taxon>Solanaceae</taxon>
        <taxon>Solanoideae</taxon>
        <taxon>Solaneae</taxon>
        <taxon>Solanum</taxon>
    </lineage>
</organism>
<comment type="caution">
    <text evidence="2">The sequence shown here is derived from an EMBL/GenBank/DDBJ whole genome shotgun (WGS) entry which is preliminary data.</text>
</comment>
<name>A0AAN8SXT5_SOLBU</name>